<protein>
    <recommendedName>
        <fullName evidence="3">Spheroidene monooxygenase</fullName>
    </recommendedName>
</protein>
<keyword evidence="2" id="KW-1185">Reference proteome</keyword>
<proteinExistence type="predicted"/>
<accession>A0A9X3N292</accession>
<dbReference type="CDD" id="cd21650">
    <property type="entry name" value="CrtA-like"/>
    <property type="match status" value="1"/>
</dbReference>
<reference evidence="1" key="1">
    <citation type="submission" date="2022-10" db="EMBL/GenBank/DDBJ databases">
        <title>The WGS of Solirubrobacter ginsenosidimutans DSM 21036.</title>
        <authorList>
            <person name="Jiang Z."/>
        </authorList>
    </citation>
    <scope>NUCLEOTIDE SEQUENCE</scope>
    <source>
        <strain evidence="1">DSM 21036</strain>
    </source>
</reference>
<evidence type="ECO:0000313" key="1">
    <source>
        <dbReference type="EMBL" id="MDA0165695.1"/>
    </source>
</evidence>
<comment type="caution">
    <text evidence="1">The sequence shown here is derived from an EMBL/GenBank/DDBJ whole genome shotgun (WGS) entry which is preliminary data.</text>
</comment>
<evidence type="ECO:0008006" key="3">
    <source>
        <dbReference type="Google" id="ProtNLM"/>
    </source>
</evidence>
<dbReference type="InterPro" id="IPR049574">
    <property type="entry name" value="CrtA-like"/>
</dbReference>
<sequence>MGLDRRGLGRVDGLRFWRLLGTGRGRTMTLSADLRRWALFAVWDDDAALDAFLSRHPVARRWDALSEERYVVRLTPVRRHGSWGGGDPLAGAPSVAPPEGAVAILTRAAIRPRSARAFYGAIAGPDADLAHQPGLLAAVGVGERPVLRQANFTLWRTLADATSFAYRRSAHATVVRRARDAGWFSEELFARFAPYGSEGAWDGTDPLTLDR</sequence>
<gene>
    <name evidence="1" type="ORF">OM076_35840</name>
</gene>
<dbReference type="AlphaFoldDB" id="A0A9X3N292"/>
<name>A0A9X3N292_9ACTN</name>
<dbReference type="EMBL" id="JAPDOD010000050">
    <property type="protein sequence ID" value="MDA0165695.1"/>
    <property type="molecule type" value="Genomic_DNA"/>
</dbReference>
<dbReference type="RefSeq" id="WP_270044955.1">
    <property type="nucleotide sequence ID" value="NZ_JAPDOD010000050.1"/>
</dbReference>
<organism evidence="1 2">
    <name type="scientific">Solirubrobacter ginsenosidimutans</name>
    <dbReference type="NCBI Taxonomy" id="490573"/>
    <lineage>
        <taxon>Bacteria</taxon>
        <taxon>Bacillati</taxon>
        <taxon>Actinomycetota</taxon>
        <taxon>Thermoleophilia</taxon>
        <taxon>Solirubrobacterales</taxon>
        <taxon>Solirubrobacteraceae</taxon>
        <taxon>Solirubrobacter</taxon>
    </lineage>
</organism>
<dbReference type="Proteomes" id="UP001149140">
    <property type="component" value="Unassembled WGS sequence"/>
</dbReference>
<evidence type="ECO:0000313" key="2">
    <source>
        <dbReference type="Proteomes" id="UP001149140"/>
    </source>
</evidence>